<dbReference type="EMBL" id="BARV01009453">
    <property type="protein sequence ID" value="GAI16244.1"/>
    <property type="molecule type" value="Genomic_DNA"/>
</dbReference>
<name>X1NC48_9ZZZZ</name>
<gene>
    <name evidence="1" type="ORF">S06H3_18642</name>
</gene>
<sequence length="106" mass="11866">VNKLRGELRRIRDVKSGQFSVTGEESIAAKVTLVLEAFNKCAAQTNLKIDKISLTAKNIRLEGDTSSRKNTLKLLEAIKGKLEILQYRYDLKSGRDSFSITVVPKK</sequence>
<comment type="caution">
    <text evidence="1">The sequence shown here is derived from an EMBL/GenBank/DDBJ whole genome shotgun (WGS) entry which is preliminary data.</text>
</comment>
<organism evidence="1">
    <name type="scientific">marine sediment metagenome</name>
    <dbReference type="NCBI Taxonomy" id="412755"/>
    <lineage>
        <taxon>unclassified sequences</taxon>
        <taxon>metagenomes</taxon>
        <taxon>ecological metagenomes</taxon>
    </lineage>
</organism>
<proteinExistence type="predicted"/>
<dbReference type="AlphaFoldDB" id="X1NC48"/>
<protein>
    <recommendedName>
        <fullName evidence="2">BON domain-containing protein</fullName>
    </recommendedName>
</protein>
<accession>X1NC48</accession>
<evidence type="ECO:0008006" key="2">
    <source>
        <dbReference type="Google" id="ProtNLM"/>
    </source>
</evidence>
<feature type="non-terminal residue" evidence="1">
    <location>
        <position position="1"/>
    </location>
</feature>
<evidence type="ECO:0000313" key="1">
    <source>
        <dbReference type="EMBL" id="GAI16244.1"/>
    </source>
</evidence>
<reference evidence="1" key="1">
    <citation type="journal article" date="2014" name="Front. Microbiol.">
        <title>High frequency of phylogenetically diverse reductive dehalogenase-homologous genes in deep subseafloor sedimentary metagenomes.</title>
        <authorList>
            <person name="Kawai M."/>
            <person name="Futagami T."/>
            <person name="Toyoda A."/>
            <person name="Takaki Y."/>
            <person name="Nishi S."/>
            <person name="Hori S."/>
            <person name="Arai W."/>
            <person name="Tsubouchi T."/>
            <person name="Morono Y."/>
            <person name="Uchiyama I."/>
            <person name="Ito T."/>
            <person name="Fujiyama A."/>
            <person name="Inagaki F."/>
            <person name="Takami H."/>
        </authorList>
    </citation>
    <scope>NUCLEOTIDE SEQUENCE</scope>
    <source>
        <strain evidence="1">Expedition CK06-06</strain>
    </source>
</reference>